<keyword evidence="6" id="KW-1185">Reference proteome</keyword>
<dbReference type="GeneID" id="116294721"/>
<dbReference type="Pfam" id="PF00069">
    <property type="entry name" value="Pkinase"/>
    <property type="match status" value="1"/>
</dbReference>
<dbReference type="InterPro" id="IPR011009">
    <property type="entry name" value="Kinase-like_dom_sf"/>
</dbReference>
<evidence type="ECO:0000256" key="4">
    <source>
        <dbReference type="ARBA" id="ARBA00022840"/>
    </source>
</evidence>
<dbReference type="Proteomes" id="UP000515163">
    <property type="component" value="Unplaced"/>
</dbReference>
<dbReference type="InterPro" id="IPR051931">
    <property type="entry name" value="PAK3-like"/>
</dbReference>
<organism evidence="6 7">
    <name type="scientific">Actinia tenebrosa</name>
    <name type="common">Australian red waratah sea anemone</name>
    <dbReference type="NCBI Taxonomy" id="6105"/>
    <lineage>
        <taxon>Eukaryota</taxon>
        <taxon>Metazoa</taxon>
        <taxon>Cnidaria</taxon>
        <taxon>Anthozoa</taxon>
        <taxon>Hexacorallia</taxon>
        <taxon>Actiniaria</taxon>
        <taxon>Actiniidae</taxon>
        <taxon>Actinia</taxon>
    </lineage>
</organism>
<keyword evidence="4" id="KW-0067">ATP-binding</keyword>
<evidence type="ECO:0000256" key="2">
    <source>
        <dbReference type="ARBA" id="ARBA00012513"/>
    </source>
</evidence>
<dbReference type="OrthoDB" id="25592at2759"/>
<gene>
    <name evidence="7" type="primary">LOC116294721</name>
</gene>
<dbReference type="InterPro" id="IPR000719">
    <property type="entry name" value="Prot_kinase_dom"/>
</dbReference>
<dbReference type="SUPFAM" id="SSF56112">
    <property type="entry name" value="Protein kinase-like (PK-like)"/>
    <property type="match status" value="1"/>
</dbReference>
<sequence>MANELPYGKEIDIWGLGIVAMELFQGYPPLRVADCMQCFVSMAKSGYTIMNNEAASRASEDLINFLYNGTLKYNPADRLSADELLTHPFISTHEHWSRCCDCLSSFMKYVLEVQKLRLDDAG</sequence>
<proteinExistence type="inferred from homology"/>
<evidence type="ECO:0000313" key="7">
    <source>
        <dbReference type="RefSeq" id="XP_031558229.1"/>
    </source>
</evidence>
<dbReference type="GO" id="GO:0004674">
    <property type="term" value="F:protein serine/threonine kinase activity"/>
    <property type="evidence" value="ECO:0007669"/>
    <property type="project" value="UniProtKB-EC"/>
</dbReference>
<evidence type="ECO:0000256" key="1">
    <source>
        <dbReference type="ARBA" id="ARBA00008874"/>
    </source>
</evidence>
<dbReference type="PROSITE" id="PS50011">
    <property type="entry name" value="PROTEIN_KINASE_DOM"/>
    <property type="match status" value="1"/>
</dbReference>
<comment type="similarity">
    <text evidence="1">Belongs to the protein kinase superfamily. STE Ser/Thr protein kinase family. STE20 subfamily.</text>
</comment>
<dbReference type="PANTHER" id="PTHR45832">
    <property type="entry name" value="SERINE/THREONINE-PROTEIN KINASE SAMKA-RELATED-RELATED"/>
    <property type="match status" value="1"/>
</dbReference>
<evidence type="ECO:0000313" key="6">
    <source>
        <dbReference type="Proteomes" id="UP000515163"/>
    </source>
</evidence>
<feature type="domain" description="Protein kinase" evidence="5">
    <location>
        <begin position="1"/>
        <end position="90"/>
    </location>
</feature>
<dbReference type="AlphaFoldDB" id="A0A6P8HPB2"/>
<accession>A0A6P8HPB2</accession>
<evidence type="ECO:0000259" key="5">
    <source>
        <dbReference type="PROSITE" id="PS50011"/>
    </source>
</evidence>
<protein>
    <recommendedName>
        <fullName evidence="2">non-specific serine/threonine protein kinase</fullName>
        <ecNumber evidence="2">2.7.11.1</ecNumber>
    </recommendedName>
</protein>
<dbReference type="PANTHER" id="PTHR45832:SF22">
    <property type="entry name" value="SERINE_THREONINE-PROTEIN KINASE SAMKA-RELATED"/>
    <property type="match status" value="1"/>
</dbReference>
<reference evidence="7" key="1">
    <citation type="submission" date="2025-08" db="UniProtKB">
        <authorList>
            <consortium name="RefSeq"/>
        </authorList>
    </citation>
    <scope>IDENTIFICATION</scope>
    <source>
        <tissue evidence="7">Tentacle</tissue>
    </source>
</reference>
<dbReference type="KEGG" id="aten:116294721"/>
<dbReference type="Gene3D" id="1.10.510.10">
    <property type="entry name" value="Transferase(Phosphotransferase) domain 1"/>
    <property type="match status" value="1"/>
</dbReference>
<name>A0A6P8HPB2_ACTTE</name>
<dbReference type="RefSeq" id="XP_031558229.1">
    <property type="nucleotide sequence ID" value="XM_031702369.1"/>
</dbReference>
<keyword evidence="3" id="KW-0547">Nucleotide-binding</keyword>
<evidence type="ECO:0000256" key="3">
    <source>
        <dbReference type="ARBA" id="ARBA00022741"/>
    </source>
</evidence>
<dbReference type="EC" id="2.7.11.1" evidence="2"/>
<dbReference type="GO" id="GO:0005524">
    <property type="term" value="F:ATP binding"/>
    <property type="evidence" value="ECO:0007669"/>
    <property type="project" value="UniProtKB-KW"/>
</dbReference>
<dbReference type="InParanoid" id="A0A6P8HPB2"/>